<keyword evidence="1" id="KW-0472">Membrane</keyword>
<dbReference type="EMBL" id="SUKA01000005">
    <property type="protein sequence ID" value="TJY63700.1"/>
    <property type="molecule type" value="Genomic_DNA"/>
</dbReference>
<dbReference type="InterPro" id="IPR029062">
    <property type="entry name" value="Class_I_gatase-like"/>
</dbReference>
<dbReference type="RefSeq" id="WP_136821692.1">
    <property type="nucleotide sequence ID" value="NZ_BMJX01000005.1"/>
</dbReference>
<keyword evidence="1" id="KW-1133">Transmembrane helix</keyword>
<feature type="transmembrane region" description="Helical" evidence="1">
    <location>
        <begin position="266"/>
        <end position="285"/>
    </location>
</feature>
<comment type="caution">
    <text evidence="3">The sequence shown here is derived from an EMBL/GenBank/DDBJ whole genome shotgun (WGS) entry which is preliminary data.</text>
</comment>
<dbReference type="Pfam" id="PF12679">
    <property type="entry name" value="ABC2_membrane_2"/>
    <property type="match status" value="1"/>
</dbReference>
<evidence type="ECO:0000256" key="1">
    <source>
        <dbReference type="SAM" id="Phobius"/>
    </source>
</evidence>
<name>A0A4U0GX12_9SPHI</name>
<evidence type="ECO:0000313" key="4">
    <source>
        <dbReference type="Proteomes" id="UP000309872"/>
    </source>
</evidence>
<dbReference type="PANTHER" id="PTHR37305:SF1">
    <property type="entry name" value="MEMBRANE PROTEIN"/>
    <property type="match status" value="1"/>
</dbReference>
<sequence>MMKTTLRIAKIELSQLFYSPVAWIVLIVLIVQSGWEYHSTLERIYQAKEMGQGISGATNRLFSGFRSLFPQMQEYLYLYIPLLTMGVISRETNSGSIKLLYSSPIKVSEIIIGKYLAIMGYCLLLISVLLGLGILTLFTVKDAEFTLILSGIIGLYMLICAYAAIGLFMSSLTTYQVVAAISTLVVLAALNFVGGLWQDIEFVRDITYFLSISGRVEESINGLLTSNDIFYFIIVIVLFLGLTFLKLQTERQTLSLANKTMRYAGFVAVMLLIGYVTSLPQFMLYKDMTTNNSRTLTASSQAIIKQFDEPVQITTYVNLLDENYHSGLPSSRNMDKKRFDMYLRYMPFLKMDYVYYWAHSTNERIYQENPGLNDEQLAKKMVKINKLPFDMFLTPAQINEKIDLSAEKNRFVRKLTYKDKSTYLRVYDDLFRHPSEKEISAAFKRLLVEAPRVGFVVGHNERSTQRSGDRDYQIATTEIAFRYALVNQGFDVVNVDLKGNIDPNTLNILVIADPMGDFEQAELQYLQQYIENGGNLMVLADPENKSNIEPILGMVDVRYENGLLVQQSQDYEQNFILANVSKTNWLQTVGESNFLKNDSVLVSMPSAGTLSVLPNTRFSARPLLVTQAVNTWKQEGLVIDRTKELVDERNNADKKSFPLALALTREIKNKEQRILVVADADFISNAELNRQSPRTANFSVMTDIFRWFSHNEFPIDINRPESIDEGHVTASQLNYIKWGWLGVLPLLIAGAVMTLLIRRKRR</sequence>
<feature type="transmembrane region" description="Helical" evidence="1">
    <location>
        <begin position="145"/>
        <end position="165"/>
    </location>
</feature>
<dbReference type="Pfam" id="PF09822">
    <property type="entry name" value="ABC_transp_aux"/>
    <property type="match status" value="1"/>
</dbReference>
<feature type="domain" description="ABC-type uncharacterised transport system" evidence="2">
    <location>
        <begin position="451"/>
        <end position="693"/>
    </location>
</feature>
<dbReference type="Proteomes" id="UP000309872">
    <property type="component" value="Unassembled WGS sequence"/>
</dbReference>
<feature type="transmembrane region" description="Helical" evidence="1">
    <location>
        <begin position="177"/>
        <end position="197"/>
    </location>
</feature>
<dbReference type="GO" id="GO:0140359">
    <property type="term" value="F:ABC-type transporter activity"/>
    <property type="evidence" value="ECO:0007669"/>
    <property type="project" value="InterPro"/>
</dbReference>
<organism evidence="3 4">
    <name type="scientific">Sphingobacterium alkalisoli</name>
    <dbReference type="NCBI Taxonomy" id="1874115"/>
    <lineage>
        <taxon>Bacteria</taxon>
        <taxon>Pseudomonadati</taxon>
        <taxon>Bacteroidota</taxon>
        <taxon>Sphingobacteriia</taxon>
        <taxon>Sphingobacteriales</taxon>
        <taxon>Sphingobacteriaceae</taxon>
        <taxon>Sphingobacterium</taxon>
    </lineage>
</organism>
<feature type="transmembrane region" description="Helical" evidence="1">
    <location>
        <begin position="229"/>
        <end position="245"/>
    </location>
</feature>
<dbReference type="PANTHER" id="PTHR37305">
    <property type="entry name" value="INTEGRAL MEMBRANE PROTEIN-RELATED"/>
    <property type="match status" value="1"/>
</dbReference>
<feature type="transmembrane region" description="Helical" evidence="1">
    <location>
        <begin position="738"/>
        <end position="757"/>
    </location>
</feature>
<protein>
    <submittedName>
        <fullName evidence="3">ABC transporter</fullName>
    </submittedName>
</protein>
<dbReference type="InterPro" id="IPR019196">
    <property type="entry name" value="ABC_transp_unknown"/>
</dbReference>
<feature type="transmembrane region" description="Helical" evidence="1">
    <location>
        <begin position="75"/>
        <end position="93"/>
    </location>
</feature>
<feature type="transmembrane region" description="Helical" evidence="1">
    <location>
        <begin position="114"/>
        <end position="139"/>
    </location>
</feature>
<accession>A0A4U0GX12</accession>
<dbReference type="SUPFAM" id="SSF52317">
    <property type="entry name" value="Class I glutamine amidotransferase-like"/>
    <property type="match status" value="1"/>
</dbReference>
<gene>
    <name evidence="3" type="ORF">FAZ19_15600</name>
</gene>
<evidence type="ECO:0000259" key="2">
    <source>
        <dbReference type="Pfam" id="PF09822"/>
    </source>
</evidence>
<proteinExistence type="predicted"/>
<feature type="transmembrane region" description="Helical" evidence="1">
    <location>
        <begin position="16"/>
        <end position="35"/>
    </location>
</feature>
<evidence type="ECO:0000313" key="3">
    <source>
        <dbReference type="EMBL" id="TJY63700.1"/>
    </source>
</evidence>
<dbReference type="AlphaFoldDB" id="A0A4U0GX12"/>
<dbReference type="OrthoDB" id="609779at2"/>
<keyword evidence="1" id="KW-0812">Transmembrane</keyword>
<reference evidence="3 4" key="1">
    <citation type="submission" date="2019-04" db="EMBL/GenBank/DDBJ databases">
        <title>Sphingobacterium olei sp. nov., isolated from oil-contaminated soil.</title>
        <authorList>
            <person name="Liu B."/>
        </authorList>
    </citation>
    <scope>NUCLEOTIDE SEQUENCE [LARGE SCALE GENOMIC DNA]</scope>
    <source>
        <strain evidence="3 4">Y3L14</strain>
    </source>
</reference>
<keyword evidence="4" id="KW-1185">Reference proteome</keyword>
<dbReference type="GO" id="GO:0005886">
    <property type="term" value="C:plasma membrane"/>
    <property type="evidence" value="ECO:0007669"/>
    <property type="project" value="UniProtKB-SubCell"/>
</dbReference>